<evidence type="ECO:0000313" key="1">
    <source>
        <dbReference type="EMBL" id="WAM31580.1"/>
    </source>
</evidence>
<dbReference type="RefSeq" id="WP_045166021.1">
    <property type="nucleotide sequence ID" value="NZ_CP113864.1"/>
</dbReference>
<gene>
    <name evidence="1" type="ORF">OTJ99_000004</name>
</gene>
<organism evidence="1 2">
    <name type="scientific">Caldicellulosiruptor naganoensis</name>
    <dbReference type="NCBI Taxonomy" id="29324"/>
    <lineage>
        <taxon>Bacteria</taxon>
        <taxon>Bacillati</taxon>
        <taxon>Bacillota</taxon>
        <taxon>Bacillota incertae sedis</taxon>
        <taxon>Caldicellulosiruptorales</taxon>
        <taxon>Caldicellulosiruptoraceae</taxon>
        <taxon>Caldicellulosiruptor</taxon>
    </lineage>
</organism>
<dbReference type="EMBL" id="CP113864">
    <property type="protein sequence ID" value="WAM31580.1"/>
    <property type="molecule type" value="Genomic_DNA"/>
</dbReference>
<reference evidence="1" key="1">
    <citation type="submission" date="2022-12" db="EMBL/GenBank/DDBJ databases">
        <authorList>
            <person name="Bing R.G."/>
            <person name="Willard D.J."/>
            <person name="Manesh M.J.H."/>
            <person name="Laemthong T."/>
            <person name="Crosby J.R."/>
            <person name="Kelly R.M."/>
        </authorList>
    </citation>
    <scope>NUCLEOTIDE SEQUENCE</scope>
    <source>
        <strain evidence="1">DSM 8991</strain>
    </source>
</reference>
<dbReference type="Proteomes" id="UP001164745">
    <property type="component" value="Chromosome"/>
</dbReference>
<evidence type="ECO:0000313" key="2">
    <source>
        <dbReference type="Proteomes" id="UP001164745"/>
    </source>
</evidence>
<keyword evidence="2" id="KW-1185">Reference proteome</keyword>
<sequence length="94" mass="10812">MFAHIGEDYVINSSELLLIMNYDIFMSSEDNLKILEKLKSEDRVVVINDDLKKSILLLEIDGRLYAIVSPVSSTTLAKRFVNFNSYVDNYLDMT</sequence>
<name>A0ABY7BGJ3_9FIRM</name>
<protein>
    <submittedName>
        <fullName evidence="1">DUF370 domain-containing protein</fullName>
    </submittedName>
</protein>
<proteinExistence type="predicted"/>
<dbReference type="NCBIfam" id="NF046065">
    <property type="entry name" value="MtxRegRemB"/>
    <property type="match status" value="1"/>
</dbReference>
<accession>A0ABY7BGJ3</accession>